<dbReference type="SUPFAM" id="SSF52949">
    <property type="entry name" value="Macro domain-like"/>
    <property type="match status" value="1"/>
</dbReference>
<dbReference type="PROSITE" id="PS51154">
    <property type="entry name" value="MACRO"/>
    <property type="match status" value="1"/>
</dbReference>
<dbReference type="PANTHER" id="PTHR11106">
    <property type="entry name" value="GANGLIOSIDE INDUCED DIFFERENTIATION ASSOCIATED PROTEIN 2-RELATED"/>
    <property type="match status" value="1"/>
</dbReference>
<gene>
    <name evidence="2" type="ORF">JOF43_003396</name>
</gene>
<dbReference type="Gene3D" id="3.40.220.10">
    <property type="entry name" value="Leucine Aminopeptidase, subunit E, domain 1"/>
    <property type="match status" value="1"/>
</dbReference>
<evidence type="ECO:0000259" key="1">
    <source>
        <dbReference type="PROSITE" id="PS51154"/>
    </source>
</evidence>
<keyword evidence="3" id="KW-1185">Reference proteome</keyword>
<dbReference type="Pfam" id="PF01661">
    <property type="entry name" value="Macro"/>
    <property type="match status" value="1"/>
</dbReference>
<dbReference type="CDD" id="cd02908">
    <property type="entry name" value="Macro_OAADPr_deacetylase"/>
    <property type="match status" value="1"/>
</dbReference>
<dbReference type="SMART" id="SM00506">
    <property type="entry name" value="A1pp"/>
    <property type="match status" value="1"/>
</dbReference>
<sequence>MHLRIAPGDLTETVVDAVVNAANSSLLGGGGVDGAIHRRGGPDILDECRHLRETTLPEGLPAGEAVATTAGQLPARWVIHAVGPVHSTREDRSPTLASCYREALRVAGEIGARSVAFPAISAGVYGWPMDDAARIAVETVRDVASRQPTEASGVEEVVFVPFGADAESAFREHLSD</sequence>
<dbReference type="PANTHER" id="PTHR11106:SF27">
    <property type="entry name" value="MACRO DOMAIN-CONTAINING PROTEIN"/>
    <property type="match status" value="1"/>
</dbReference>
<dbReference type="NCBIfam" id="NF001664">
    <property type="entry name" value="PRK00431.1-6"/>
    <property type="match status" value="1"/>
</dbReference>
<dbReference type="InterPro" id="IPR002589">
    <property type="entry name" value="Macro_dom"/>
</dbReference>
<organism evidence="2 3">
    <name type="scientific">Brachybacterium sacelli</name>
    <dbReference type="NCBI Taxonomy" id="173364"/>
    <lineage>
        <taxon>Bacteria</taxon>
        <taxon>Bacillati</taxon>
        <taxon>Actinomycetota</taxon>
        <taxon>Actinomycetes</taxon>
        <taxon>Micrococcales</taxon>
        <taxon>Dermabacteraceae</taxon>
        <taxon>Brachybacterium</taxon>
    </lineage>
</organism>
<evidence type="ECO:0000313" key="2">
    <source>
        <dbReference type="EMBL" id="MBP2383407.1"/>
    </source>
</evidence>
<proteinExistence type="predicted"/>
<dbReference type="Proteomes" id="UP001519290">
    <property type="component" value="Unassembled WGS sequence"/>
</dbReference>
<feature type="domain" description="Macro" evidence="1">
    <location>
        <begin position="1"/>
        <end position="176"/>
    </location>
</feature>
<comment type="caution">
    <text evidence="2">The sequence shown here is derived from an EMBL/GenBank/DDBJ whole genome shotgun (WGS) entry which is preliminary data.</text>
</comment>
<dbReference type="RefSeq" id="WP_209904144.1">
    <property type="nucleotide sequence ID" value="NZ_BAAAJW010000012.1"/>
</dbReference>
<reference evidence="2 3" key="1">
    <citation type="submission" date="2021-03" db="EMBL/GenBank/DDBJ databases">
        <title>Sequencing the genomes of 1000 actinobacteria strains.</title>
        <authorList>
            <person name="Klenk H.-P."/>
        </authorList>
    </citation>
    <scope>NUCLEOTIDE SEQUENCE [LARGE SCALE GENOMIC DNA]</scope>
    <source>
        <strain evidence="2 3">DSM 14566</strain>
    </source>
</reference>
<evidence type="ECO:0000313" key="3">
    <source>
        <dbReference type="Proteomes" id="UP001519290"/>
    </source>
</evidence>
<dbReference type="InterPro" id="IPR043472">
    <property type="entry name" value="Macro_dom-like"/>
</dbReference>
<protein>
    <submittedName>
        <fullName evidence="2">O-acetyl-ADP-ribose deacetylase (Regulator of RNase III)</fullName>
    </submittedName>
</protein>
<name>A0ABS4X4L8_9MICO</name>
<dbReference type="EMBL" id="JAGIOD010000002">
    <property type="protein sequence ID" value="MBP2383407.1"/>
    <property type="molecule type" value="Genomic_DNA"/>
</dbReference>
<accession>A0ABS4X4L8</accession>